<feature type="region of interest" description="Disordered" evidence="1">
    <location>
        <begin position="226"/>
        <end position="254"/>
    </location>
</feature>
<evidence type="ECO:0000256" key="1">
    <source>
        <dbReference type="SAM" id="MobiDB-lite"/>
    </source>
</evidence>
<feature type="non-terminal residue" evidence="2">
    <location>
        <position position="267"/>
    </location>
</feature>
<sequence>AYDTVNFIDGEGTSVSVENTDNKTSKIKYSVNLGDGLEKTNDNKIKAKAGNGVTVDADGIKVNTGKGLKIDTADGNKVAVNTDGTTITVDNDGKVKAETGSTEVVTADNKTGTEKAGQVRPVATDKDKLATVDTVAQAVNSAKWIAKATNTDAEIADNEKTDDSTKAGEGIAAGDEVTFTAGKNLRVKRDGKNFTFATDKDVSFDSVKVGKDDAVTGKKPVNLTTEAAKGASNNDDANKPTTALNISSGTGTDVKPTQLVGVGSVLN</sequence>
<gene>
    <name evidence="2" type="ORF">F2S80_10390</name>
</gene>
<dbReference type="Gene3D" id="3.90.1780.10">
    <property type="entry name" value="Trimeric adhesin"/>
    <property type="match status" value="1"/>
</dbReference>
<keyword evidence="3" id="KW-1185">Reference proteome</keyword>
<feature type="compositionally biased region" description="Polar residues" evidence="1">
    <location>
        <begin position="231"/>
        <end position="251"/>
    </location>
</feature>
<feature type="non-terminal residue" evidence="2">
    <location>
        <position position="1"/>
    </location>
</feature>
<proteinExistence type="predicted"/>
<dbReference type="EMBL" id="VXDF01000020">
    <property type="protein sequence ID" value="KAA5522227.1"/>
    <property type="molecule type" value="Genomic_DNA"/>
</dbReference>
<reference evidence="2 3" key="1">
    <citation type="submission" date="2019-09" db="EMBL/GenBank/DDBJ databases">
        <title>Haemophilus seminale sp. nov., isolated from human semen.</title>
        <authorList>
            <person name="Zheng M."/>
        </authorList>
    </citation>
    <scope>NUCLEOTIDE SEQUENCE [LARGE SCALE GENOMIC DNA]</scope>
    <source>
        <strain evidence="2 3">SZY H2</strain>
    </source>
</reference>
<evidence type="ECO:0000313" key="2">
    <source>
        <dbReference type="EMBL" id="KAA5522227.1"/>
    </source>
</evidence>
<name>A0ABQ6SIW5_9PAST</name>
<organism evidence="2 3">
    <name type="scientific">Haemophilus seminalis</name>
    <dbReference type="NCBI Taxonomy" id="2582921"/>
    <lineage>
        <taxon>Bacteria</taxon>
        <taxon>Pseudomonadati</taxon>
        <taxon>Pseudomonadota</taxon>
        <taxon>Gammaproteobacteria</taxon>
        <taxon>Pasteurellales</taxon>
        <taxon>Pasteurellaceae</taxon>
        <taxon>Haemophilus</taxon>
    </lineage>
</organism>
<dbReference type="InterPro" id="IPR037174">
    <property type="entry name" value="Trimeric_adhesin"/>
</dbReference>
<dbReference type="Proteomes" id="UP000324828">
    <property type="component" value="Unassembled WGS sequence"/>
</dbReference>
<dbReference type="Gene3D" id="2.10.25.20">
    <property type="entry name" value="reovirus attachment protein sigma1, domain 1"/>
    <property type="match status" value="1"/>
</dbReference>
<comment type="caution">
    <text evidence="2">The sequence shown here is derived from an EMBL/GenBank/DDBJ whole genome shotgun (WGS) entry which is preliminary data.</text>
</comment>
<evidence type="ECO:0000313" key="3">
    <source>
        <dbReference type="Proteomes" id="UP000324828"/>
    </source>
</evidence>
<evidence type="ECO:0008006" key="4">
    <source>
        <dbReference type="Google" id="ProtNLM"/>
    </source>
</evidence>
<protein>
    <recommendedName>
        <fullName evidence="4">Trimeric autotransporter adhesin YadA-like stalk domain-containing protein</fullName>
    </recommendedName>
</protein>
<accession>A0ABQ6SIW5</accession>